<feature type="region of interest" description="Disordered" evidence="1">
    <location>
        <begin position="247"/>
        <end position="266"/>
    </location>
</feature>
<reference evidence="2" key="1">
    <citation type="submission" date="2021-02" db="EMBL/GenBank/DDBJ databases">
        <authorList>
            <person name="Dougan E. K."/>
            <person name="Rhodes N."/>
            <person name="Thang M."/>
            <person name="Chan C."/>
        </authorList>
    </citation>
    <scope>NUCLEOTIDE SEQUENCE</scope>
</reference>
<feature type="compositionally biased region" description="Low complexity" evidence="1">
    <location>
        <begin position="248"/>
        <end position="260"/>
    </location>
</feature>
<dbReference type="EMBL" id="CAJNDS010001645">
    <property type="protein sequence ID" value="CAE7269150.1"/>
    <property type="molecule type" value="Genomic_DNA"/>
</dbReference>
<proteinExistence type="predicted"/>
<feature type="region of interest" description="Disordered" evidence="1">
    <location>
        <begin position="518"/>
        <end position="543"/>
    </location>
</feature>
<feature type="non-terminal residue" evidence="2">
    <location>
        <position position="543"/>
    </location>
</feature>
<dbReference type="OrthoDB" id="437539at2759"/>
<accession>A0A812MN72</accession>
<feature type="region of interest" description="Disordered" evidence="1">
    <location>
        <begin position="331"/>
        <end position="366"/>
    </location>
</feature>
<name>A0A812MN72_9DINO</name>
<evidence type="ECO:0000313" key="3">
    <source>
        <dbReference type="Proteomes" id="UP000604046"/>
    </source>
</evidence>
<evidence type="ECO:0000313" key="2">
    <source>
        <dbReference type="EMBL" id="CAE7269150.1"/>
    </source>
</evidence>
<protein>
    <submittedName>
        <fullName evidence="2">Uncharacterized protein</fullName>
    </submittedName>
</protein>
<gene>
    <name evidence="2" type="ORF">SNAT2548_LOCUS14277</name>
</gene>
<dbReference type="AlphaFoldDB" id="A0A812MN72"/>
<evidence type="ECO:0000256" key="1">
    <source>
        <dbReference type="SAM" id="MobiDB-lite"/>
    </source>
</evidence>
<keyword evidence="3" id="KW-1185">Reference proteome</keyword>
<comment type="caution">
    <text evidence="2">The sequence shown here is derived from an EMBL/GenBank/DDBJ whole genome shotgun (WGS) entry which is preliminary data.</text>
</comment>
<sequence length="543" mass="59641">KWTVEVQLTRAFSAYLSQKDTWPSSVYVIYSDPSGNWTRVQSLRCVNVANDDQVDLVLLRWHGAGSPSCLAIPLRTSASGVILCVPNGFIPQEELDEAADGPCDGVVGPHMVASVAVQGSGSEAEMMEVILVEMSMAIAGQLDKKTQRSRKTFQGFAADRSVLPSFSELNDLVASWTEGGEARLEEYYTAPEEMLEEEPQELVPPEMHSDQNAAILAQLVEIQTAMESRFQALESKVHGLQAPAAKTRAALPGPSRPAAGAGRGGLQDQMENLLGHVRDQVRRPPPRLPDEPGRLGETAVEARAQKPLDAENASTDELLKLALVKLMHGSKAKKSRRLPGLPSWESGDSSAEEQDPGWSSTSRGGRGIEAVERLNVAMKNHPEAYQERMESRMCKAVDTTELLPTVPLQFARSCPVGKSRTAGYCLQGFANVHRLLLENKPRQARLQVLRMMAALEQFLIDENWQVASRVTGMEEPPWGFWATQDLGALRRQYVYTRLAESTWIGALINELKEEEWLTKKKTHPPPKGQTMKGAGRGATEEAG</sequence>
<organism evidence="2 3">
    <name type="scientific">Symbiodinium natans</name>
    <dbReference type="NCBI Taxonomy" id="878477"/>
    <lineage>
        <taxon>Eukaryota</taxon>
        <taxon>Sar</taxon>
        <taxon>Alveolata</taxon>
        <taxon>Dinophyceae</taxon>
        <taxon>Suessiales</taxon>
        <taxon>Symbiodiniaceae</taxon>
        <taxon>Symbiodinium</taxon>
    </lineage>
</organism>
<dbReference type="Proteomes" id="UP000604046">
    <property type="component" value="Unassembled WGS sequence"/>
</dbReference>